<dbReference type="RefSeq" id="WP_262095289.1">
    <property type="nucleotide sequence ID" value="NZ_JAOEGN010000001.1"/>
</dbReference>
<comment type="catalytic activity">
    <reaction evidence="6">
        <text>(6S)-5,6,7,8-tetrahydrofolate + formate + ATP = (6R)-10-formyltetrahydrofolate + ADP + phosphate</text>
        <dbReference type="Rhea" id="RHEA:20221"/>
        <dbReference type="ChEBI" id="CHEBI:15740"/>
        <dbReference type="ChEBI" id="CHEBI:30616"/>
        <dbReference type="ChEBI" id="CHEBI:43474"/>
        <dbReference type="ChEBI" id="CHEBI:57453"/>
        <dbReference type="ChEBI" id="CHEBI:195366"/>
        <dbReference type="ChEBI" id="CHEBI:456216"/>
        <dbReference type="EC" id="6.3.4.3"/>
    </reaction>
</comment>
<keyword evidence="4 6" id="KW-0547">Nucleotide-binding</keyword>
<feature type="binding site" evidence="6">
    <location>
        <begin position="65"/>
        <end position="72"/>
    </location>
    <ligand>
        <name>ATP</name>
        <dbReference type="ChEBI" id="CHEBI:30616"/>
    </ligand>
</feature>
<keyword evidence="5 6" id="KW-0067">ATP-binding</keyword>
<name>A0ABT2PT03_9MOLU</name>
<comment type="caution">
    <text evidence="7">The sequence shown here is derived from an EMBL/GenBank/DDBJ whole genome shotgun (WGS) entry which is preliminary data.</text>
</comment>
<sequence length="542" mass="59736">MKDDVTISLEAEKLHVREIAKKYDIFESELEPFGKWVAKIESSVYDRLKDKPNGKLILVTAITPTPFGEGKTTMTVGLVDSLARIGKKVMGALREPSLGPVLGMKGGATGGGYAQVLPKEKINLHFTGDIHAITTTHNFLSAAIDNSIHFGNPLKLDLEKITWPRTLDMNDRAIREIETEYRKDKFIITAASEIMAILCLAKDIKDLRSRLGDILIGYDTEGNEVHARALNIIDSMIILLQDALKPNLVQTLEHNGVLIHGGPFANIAHGCNSIIATQTALKLADYVVTEAGFGADLGAEKFIDIKTRYLGETPSAVVVVATLRALKYHGMVEGLSDLEALKIGVSNLEKHTQNLKNFNLPYIIALNKFENDSKEELEWLLNWAKDNNHPISLAEVFLKGSIGGEDLANQVVKLAETKREVNRVYDLSDDLFTKVSKIATNIYGATQVVYSPKAERKLIALNEIYKDYPVCIAKTPLSFSNDPKRKGLPHVFDLAIEDVRISRGARFVVVLTKGIITMPGLPEVPNATKMFIDDLGNISGKL</sequence>
<protein>
    <recommendedName>
        <fullName evidence="6">Formate--tetrahydrofolate ligase</fullName>
        <ecNumber evidence="6">6.3.4.3</ecNumber>
    </recommendedName>
    <alternativeName>
        <fullName evidence="6">Formyltetrahydrofolate synthetase</fullName>
        <shortName evidence="6">FHS</shortName>
        <shortName evidence="6">FTHFS</shortName>
    </alternativeName>
</protein>
<dbReference type="Gene3D" id="3.40.50.300">
    <property type="entry name" value="P-loop containing nucleotide triphosphate hydrolases"/>
    <property type="match status" value="1"/>
</dbReference>
<accession>A0ABT2PT03</accession>
<keyword evidence="8" id="KW-1185">Reference proteome</keyword>
<dbReference type="NCBIfam" id="NF010030">
    <property type="entry name" value="PRK13505.1"/>
    <property type="match status" value="1"/>
</dbReference>
<evidence type="ECO:0000256" key="1">
    <source>
        <dbReference type="ARBA" id="ARBA00004777"/>
    </source>
</evidence>
<keyword evidence="2 6" id="KW-0554">One-carbon metabolism</keyword>
<evidence type="ECO:0000256" key="3">
    <source>
        <dbReference type="ARBA" id="ARBA00022598"/>
    </source>
</evidence>
<keyword evidence="3 6" id="KW-0436">Ligase</keyword>
<dbReference type="Gene3D" id="3.30.1510.10">
    <property type="entry name" value="Domain 2, N(10)-formyltetrahydrofolate synthetase"/>
    <property type="match status" value="1"/>
</dbReference>
<dbReference type="InterPro" id="IPR020628">
    <property type="entry name" value="Formate_THF_ligase_CS"/>
</dbReference>
<dbReference type="EMBL" id="JAOEGN010000001">
    <property type="protein sequence ID" value="MCU0104079.1"/>
    <property type="molecule type" value="Genomic_DNA"/>
</dbReference>
<dbReference type="InterPro" id="IPR000559">
    <property type="entry name" value="Formate_THF_ligase"/>
</dbReference>
<organism evidence="7 8">
    <name type="scientific">Paracholeplasma vituli</name>
    <dbReference type="NCBI Taxonomy" id="69473"/>
    <lineage>
        <taxon>Bacteria</taxon>
        <taxon>Bacillati</taxon>
        <taxon>Mycoplasmatota</taxon>
        <taxon>Mollicutes</taxon>
        <taxon>Acholeplasmatales</taxon>
        <taxon>Acholeplasmataceae</taxon>
        <taxon>Paracholeplasma</taxon>
    </lineage>
</organism>
<proteinExistence type="inferred from homology"/>
<evidence type="ECO:0000256" key="4">
    <source>
        <dbReference type="ARBA" id="ARBA00022741"/>
    </source>
</evidence>
<dbReference type="GO" id="GO:0004329">
    <property type="term" value="F:formate-tetrahydrofolate ligase activity"/>
    <property type="evidence" value="ECO:0007669"/>
    <property type="project" value="UniProtKB-EC"/>
</dbReference>
<comment type="similarity">
    <text evidence="6">Belongs to the formate--tetrahydrofolate ligase family.</text>
</comment>
<dbReference type="InterPro" id="IPR027417">
    <property type="entry name" value="P-loop_NTPase"/>
</dbReference>
<evidence type="ECO:0000313" key="8">
    <source>
        <dbReference type="Proteomes" id="UP001209076"/>
    </source>
</evidence>
<gene>
    <name evidence="6" type="primary">fhs</name>
    <name evidence="7" type="ORF">N7603_00195</name>
</gene>
<dbReference type="HAMAP" id="MF_01543">
    <property type="entry name" value="FTHFS"/>
    <property type="match status" value="1"/>
</dbReference>
<dbReference type="SUPFAM" id="SSF52540">
    <property type="entry name" value="P-loop containing nucleoside triphosphate hydrolases"/>
    <property type="match status" value="1"/>
</dbReference>
<evidence type="ECO:0000256" key="5">
    <source>
        <dbReference type="ARBA" id="ARBA00022840"/>
    </source>
</evidence>
<dbReference type="Gene3D" id="3.10.410.10">
    <property type="entry name" value="Formyltetrahydrofolate synthetase, domain 3"/>
    <property type="match status" value="1"/>
</dbReference>
<evidence type="ECO:0000256" key="2">
    <source>
        <dbReference type="ARBA" id="ARBA00022563"/>
    </source>
</evidence>
<dbReference type="Proteomes" id="UP001209076">
    <property type="component" value="Unassembled WGS sequence"/>
</dbReference>
<evidence type="ECO:0000313" key="7">
    <source>
        <dbReference type="EMBL" id="MCU0104079.1"/>
    </source>
</evidence>
<dbReference type="EC" id="6.3.4.3" evidence="6"/>
<evidence type="ECO:0000256" key="6">
    <source>
        <dbReference type="HAMAP-Rule" id="MF_01543"/>
    </source>
</evidence>
<dbReference type="Pfam" id="PF01268">
    <property type="entry name" value="FTHFS"/>
    <property type="match status" value="1"/>
</dbReference>
<dbReference type="PROSITE" id="PS00721">
    <property type="entry name" value="FTHFS_1"/>
    <property type="match status" value="1"/>
</dbReference>
<comment type="pathway">
    <text evidence="1 6">One-carbon metabolism; tetrahydrofolate interconversion.</text>
</comment>
<reference evidence="8" key="1">
    <citation type="submission" date="2023-07" db="EMBL/GenBank/DDBJ databases">
        <title>Novel Mycoplasma species identified in domestic and wild animals.</title>
        <authorList>
            <person name="Volokhov D.V."/>
            <person name="Furtak V.A."/>
            <person name="Zagorodnyaya T.A."/>
        </authorList>
    </citation>
    <scope>NUCLEOTIDE SEQUENCE [LARGE SCALE GENOMIC DNA]</scope>
    <source>
        <strain evidence="8">92-19</strain>
    </source>
</reference>